<evidence type="ECO:0000259" key="3">
    <source>
        <dbReference type="Pfam" id="PF00881"/>
    </source>
</evidence>
<comment type="similarity">
    <text evidence="1">Belongs to the nitroreductase family.</text>
</comment>
<dbReference type="PANTHER" id="PTHR43673:SF10">
    <property type="entry name" value="NADH DEHYDROGENASE_NAD(P)H NITROREDUCTASE XCC3605-RELATED"/>
    <property type="match status" value="1"/>
</dbReference>
<dbReference type="GO" id="GO:0016491">
    <property type="term" value="F:oxidoreductase activity"/>
    <property type="evidence" value="ECO:0007669"/>
    <property type="project" value="UniProtKB-KW"/>
</dbReference>
<name>A0A6J6NDR3_9ZZZZ</name>
<dbReference type="CDD" id="cd02138">
    <property type="entry name" value="TdsD-like"/>
    <property type="match status" value="1"/>
</dbReference>
<evidence type="ECO:0000313" key="4">
    <source>
        <dbReference type="EMBL" id="CAB4684670.1"/>
    </source>
</evidence>
<feature type="domain" description="Nitroreductase" evidence="3">
    <location>
        <begin position="75"/>
        <end position="158"/>
    </location>
</feature>
<proteinExistence type="inferred from homology"/>
<dbReference type="InterPro" id="IPR029479">
    <property type="entry name" value="Nitroreductase"/>
</dbReference>
<organism evidence="4">
    <name type="scientific">freshwater metagenome</name>
    <dbReference type="NCBI Taxonomy" id="449393"/>
    <lineage>
        <taxon>unclassified sequences</taxon>
        <taxon>metagenomes</taxon>
        <taxon>ecological metagenomes</taxon>
    </lineage>
</organism>
<keyword evidence="2" id="KW-0560">Oxidoreductase</keyword>
<dbReference type="Gene3D" id="3.40.109.10">
    <property type="entry name" value="NADH Oxidase"/>
    <property type="match status" value="1"/>
</dbReference>
<dbReference type="PANTHER" id="PTHR43673">
    <property type="entry name" value="NAD(P)H NITROREDUCTASE YDGI-RELATED"/>
    <property type="match status" value="1"/>
</dbReference>
<evidence type="ECO:0000256" key="2">
    <source>
        <dbReference type="ARBA" id="ARBA00023002"/>
    </source>
</evidence>
<dbReference type="Pfam" id="PF00881">
    <property type="entry name" value="Nitroreductase"/>
    <property type="match status" value="2"/>
</dbReference>
<dbReference type="InterPro" id="IPR000415">
    <property type="entry name" value="Nitroreductase-like"/>
</dbReference>
<accession>A0A6J6NDR3</accession>
<dbReference type="EMBL" id="CAEZXK010000010">
    <property type="protein sequence ID" value="CAB4684670.1"/>
    <property type="molecule type" value="Genomic_DNA"/>
</dbReference>
<reference evidence="4" key="1">
    <citation type="submission" date="2020-05" db="EMBL/GenBank/DDBJ databases">
        <authorList>
            <person name="Chiriac C."/>
            <person name="Salcher M."/>
            <person name="Ghai R."/>
            <person name="Kavagutti S V."/>
        </authorList>
    </citation>
    <scope>NUCLEOTIDE SEQUENCE</scope>
</reference>
<protein>
    <submittedName>
        <fullName evidence="4">Unannotated protein</fullName>
    </submittedName>
</protein>
<dbReference type="SUPFAM" id="SSF55469">
    <property type="entry name" value="FMN-dependent nitroreductase-like"/>
    <property type="match status" value="1"/>
</dbReference>
<feature type="domain" description="Nitroreductase" evidence="3">
    <location>
        <begin position="16"/>
        <end position="64"/>
    </location>
</feature>
<evidence type="ECO:0000256" key="1">
    <source>
        <dbReference type="ARBA" id="ARBA00007118"/>
    </source>
</evidence>
<dbReference type="AlphaFoldDB" id="A0A6J6NDR3"/>
<sequence length="191" mass="20663">MQKTAITSAEIAPVLANRWSPRAYDVNHTASQHELLSILEAGRWAPSANNAQPWRFSIATRGSELFDQIVGAFTGFNQSWAPNASALLVISVLNQKADGTPYPGALLDAGLAAQNMMIQTEELGLAAHPIGGMVHDEMRKVLDLADNLDPIMAMTIGKRADASVLEGPAYEREVAPRVRLELDEIVLHGKP</sequence>
<gene>
    <name evidence="4" type="ORF">UFOPK2370_00551</name>
</gene>